<dbReference type="EMBL" id="BK016123">
    <property type="protein sequence ID" value="DAF96894.1"/>
    <property type="molecule type" value="Genomic_DNA"/>
</dbReference>
<name>A0A8S5UR97_9CAUD</name>
<evidence type="ECO:0000313" key="1">
    <source>
        <dbReference type="EMBL" id="DAF96894.1"/>
    </source>
</evidence>
<organism evidence="1">
    <name type="scientific">Siphoviridae sp. ct89S11</name>
    <dbReference type="NCBI Taxonomy" id="2825357"/>
    <lineage>
        <taxon>Viruses</taxon>
        <taxon>Duplodnaviria</taxon>
        <taxon>Heunggongvirae</taxon>
        <taxon>Uroviricota</taxon>
        <taxon>Caudoviricetes</taxon>
    </lineage>
</organism>
<sequence length="227" mass="24504">MAALVWDKTGERRIETGVDHCALYVYDLSAKKYGKGVAWNGITAVSEKPEGAEATDLYADNIKYLTLLSAEKLKLTIEAYTYPDEFEACDGSASLGKGIKIGQQDRLTFALVYRTKIGDDLAGQDKGYKLHFVYGCKASPSEKGYKTVNDSPEAISFSWDVSTTAINVTGFKPTALVTISSLDVDADKLKKLEEKLFGTDTAPQGGGGAALEPTLLLPDEIKTHFAG</sequence>
<protein>
    <submittedName>
        <fullName evidence="1">Tail tube protein</fullName>
    </submittedName>
</protein>
<accession>A0A8S5UR97</accession>
<proteinExistence type="predicted"/>
<reference evidence="1" key="1">
    <citation type="journal article" date="2021" name="Proc. Natl. Acad. Sci. U.S.A.">
        <title>A Catalog of Tens of Thousands of Viruses from Human Metagenomes Reveals Hidden Associations with Chronic Diseases.</title>
        <authorList>
            <person name="Tisza M.J."/>
            <person name="Buck C.B."/>
        </authorList>
    </citation>
    <scope>NUCLEOTIDE SEQUENCE</scope>
    <source>
        <strain evidence="1">Ct89S11</strain>
    </source>
</reference>